<protein>
    <submittedName>
        <fullName evidence="3">Lipid membrane protein</fullName>
    </submittedName>
</protein>
<evidence type="ECO:0000256" key="1">
    <source>
        <dbReference type="SAM" id="MobiDB-lite"/>
    </source>
</evidence>
<accession>A0A481YMY5</accession>
<evidence type="ECO:0000313" key="3">
    <source>
        <dbReference type="EMBL" id="QBK84668.1"/>
    </source>
</evidence>
<reference evidence="3" key="1">
    <citation type="journal article" date="2019" name="MBio">
        <title>Virus Genomes from Deep Sea Sediments Expand the Ocean Megavirome and Support Independent Origins of Viral Gigantism.</title>
        <authorList>
            <person name="Backstrom D."/>
            <person name="Yutin N."/>
            <person name="Jorgensen S.L."/>
            <person name="Dharamshi J."/>
            <person name="Homa F."/>
            <person name="Zaremba-Niedwiedzka K."/>
            <person name="Spang A."/>
            <person name="Wolf Y.I."/>
            <person name="Koonin E.V."/>
            <person name="Ettema T.J."/>
        </authorList>
    </citation>
    <scope>NUCLEOTIDE SEQUENCE</scope>
</reference>
<gene>
    <name evidence="3" type="ORF">LCDPAC01_01490</name>
</gene>
<feature type="region of interest" description="Disordered" evidence="1">
    <location>
        <begin position="219"/>
        <end position="242"/>
    </location>
</feature>
<dbReference type="EMBL" id="MK500284">
    <property type="protein sequence ID" value="QBK84668.1"/>
    <property type="molecule type" value="Genomic_DNA"/>
</dbReference>
<name>A0A481YMY5_9VIRU</name>
<organism evidence="3">
    <name type="scientific">Pithovirus LCDPAC01</name>
    <dbReference type="NCBI Taxonomy" id="2506600"/>
    <lineage>
        <taxon>Viruses</taxon>
        <taxon>Pithoviruses</taxon>
    </lineage>
</organism>
<evidence type="ECO:0000256" key="2">
    <source>
        <dbReference type="SAM" id="Phobius"/>
    </source>
</evidence>
<keyword evidence="2" id="KW-0472">Membrane</keyword>
<sequence>MGLAPSIDTAVNNVKQTSINTFFQFSKSTCSPTCTEVISGIDINIGAGAEVSGIEIKETCNPTADCMLKTELKTLESTQLKAVQLAEAKDKGKSLFTWPGLSVNTTVNNIDQELRNTITQSIISSCNPTSSQLLENVTINVGNDAKVIGKKGEAGIEFIQDANVNALCSITNLASLKAFNSADAKQTAKSTTGGLPLILIIILAVILIGTIVYMLNKNRKKGKPPSKKGKSKVKLATRALSK</sequence>
<proteinExistence type="predicted"/>
<keyword evidence="2" id="KW-0812">Transmembrane</keyword>
<keyword evidence="2" id="KW-1133">Transmembrane helix</keyword>
<feature type="transmembrane region" description="Helical" evidence="2">
    <location>
        <begin position="195"/>
        <end position="215"/>
    </location>
</feature>